<dbReference type="InterPro" id="IPR056562">
    <property type="entry name" value="LysM2_CERK1_LYK3_4_5"/>
</dbReference>
<dbReference type="AlphaFoldDB" id="A0A444YWR3"/>
<dbReference type="GO" id="GO:0004672">
    <property type="term" value="F:protein kinase activity"/>
    <property type="evidence" value="ECO:0007669"/>
    <property type="project" value="InterPro"/>
</dbReference>
<dbReference type="Gramene" id="arahy.Tifrunner.gnm2.ann2.Ah06g456800.1">
    <property type="protein sequence ID" value="arahy.Tifrunner.gnm2.ann2.Ah06g456800.1-CDS"/>
    <property type="gene ID" value="arahy.Tifrunner.gnm2.ann2.Ah06g456800"/>
</dbReference>
<sequence>MKYLVYLIIFFSLRLCSAQQNYSGNSILRCNNDDKKGPSPSFLYTCNNNGIKESSTCMAFLIFKSQPPYNTITTISNLISSNPIDLARINDVTTSHTMFQIGKEVIVPLKCSCSSMKDTKYYYYQSKTKHVLGAILPETFQGLTTCDSLKRFNPYPERDLRPGMELNVPLRCACPTWNQERNGTKYLMTYSVNWGDTISSIASRFNATIQNLLEANGISMETTIFPFTTLLIPLPSEPLSSSTITVANDPPYDSTSLHAKTGSKGIELKKLVIFNIILAAILILSIMSSLVFFIGNISERFIKAGEIRNKNHAISEDIPVEIASIDVNYSKLYKFEEIKDATENFSSRNRIKGSVFHGEFGNKRESFAVKRRISKGYASKEINLLRRINHFNLIKLQGYCENEDLFYLVFKFMENGSLREWLSSEENSFLHKSWSKRIQIALDIANGLQYLHNFTYPCYVHNDINSGNILLNKDLRAKIANFSLAEELLERRMITSSSSCHTSDDVYAFGVVLLELITSKECVTLHGLSREGITMVSRIMMNNLISKEHEEEKLSLFFDPRLIGNIERKSALMLVKPSLACLNQESESRPNMSEVVSTLWKTLSESHNNCWSEKIVMLKC</sequence>
<dbReference type="Gene3D" id="1.10.510.10">
    <property type="entry name" value="Transferase(Phosphotransferase) domain 1"/>
    <property type="match status" value="1"/>
</dbReference>
<reference evidence="5 6" key="1">
    <citation type="submission" date="2019-01" db="EMBL/GenBank/DDBJ databases">
        <title>Sequencing of cultivated peanut Arachis hypogaea provides insights into genome evolution and oil improvement.</title>
        <authorList>
            <person name="Chen X."/>
        </authorList>
    </citation>
    <scope>NUCLEOTIDE SEQUENCE [LARGE SCALE GENOMIC DNA]</scope>
    <source>
        <strain evidence="6">cv. Fuhuasheng</strain>
        <tissue evidence="5">Leaves</tissue>
    </source>
</reference>
<feature type="transmembrane region" description="Helical" evidence="1">
    <location>
        <begin position="271"/>
        <end position="294"/>
    </location>
</feature>
<protein>
    <recommendedName>
        <fullName evidence="7">Protein kinase domain-containing protein</fullName>
    </recommendedName>
</protein>
<feature type="domain" description="LysM" evidence="4">
    <location>
        <begin position="188"/>
        <end position="232"/>
    </location>
</feature>
<dbReference type="SUPFAM" id="SSF56112">
    <property type="entry name" value="Protein kinase-like (PK-like)"/>
    <property type="match status" value="1"/>
</dbReference>
<dbReference type="Gene3D" id="3.10.350.10">
    <property type="entry name" value="LysM domain"/>
    <property type="match status" value="1"/>
</dbReference>
<keyword evidence="1" id="KW-0472">Membrane</keyword>
<feature type="signal peptide" evidence="2">
    <location>
        <begin position="1"/>
        <end position="18"/>
    </location>
</feature>
<dbReference type="Pfam" id="PF23473">
    <property type="entry name" value="LysM3_LYK4_5"/>
    <property type="match status" value="1"/>
</dbReference>
<accession>A0A444YWR3</accession>
<dbReference type="GO" id="GO:0005524">
    <property type="term" value="F:ATP binding"/>
    <property type="evidence" value="ECO:0007669"/>
    <property type="project" value="InterPro"/>
</dbReference>
<dbReference type="PROSITE" id="PS51782">
    <property type="entry name" value="LYSM"/>
    <property type="match status" value="1"/>
</dbReference>
<name>A0A444YWR3_ARAHY</name>
<feature type="chain" id="PRO_5019265624" description="Protein kinase domain-containing protein" evidence="2">
    <location>
        <begin position="19"/>
        <end position="620"/>
    </location>
</feature>
<dbReference type="Gene3D" id="3.30.200.20">
    <property type="entry name" value="Phosphorylase Kinase, domain 1"/>
    <property type="match status" value="1"/>
</dbReference>
<evidence type="ECO:0000313" key="6">
    <source>
        <dbReference type="Proteomes" id="UP000289738"/>
    </source>
</evidence>
<keyword evidence="1" id="KW-0812">Transmembrane</keyword>
<evidence type="ECO:0000313" key="5">
    <source>
        <dbReference type="EMBL" id="RYR06324.1"/>
    </source>
</evidence>
<gene>
    <name evidence="5" type="ORF">Ahy_B06g086072</name>
</gene>
<dbReference type="SMR" id="A0A444YWR3"/>
<dbReference type="PROSITE" id="PS50011">
    <property type="entry name" value="PROTEIN_KINASE_DOM"/>
    <property type="match status" value="1"/>
</dbReference>
<evidence type="ECO:0000256" key="2">
    <source>
        <dbReference type="SAM" id="SignalP"/>
    </source>
</evidence>
<dbReference type="SUPFAM" id="SSF54106">
    <property type="entry name" value="LysM domain"/>
    <property type="match status" value="1"/>
</dbReference>
<dbReference type="Pfam" id="PF23472">
    <property type="entry name" value="LysM2_CERK1_LYK3_4_5"/>
    <property type="match status" value="1"/>
</dbReference>
<dbReference type="InterPro" id="IPR000719">
    <property type="entry name" value="Prot_kinase_dom"/>
</dbReference>
<dbReference type="PANTHER" id="PTHR45927:SF7">
    <property type="entry name" value="LYSM-DOMAIN RECEPTOR-LIKE KINASE"/>
    <property type="match status" value="1"/>
</dbReference>
<keyword evidence="2" id="KW-0732">Signal</keyword>
<comment type="caution">
    <text evidence="5">The sequence shown here is derived from an EMBL/GenBank/DDBJ whole genome shotgun (WGS) entry which is preliminary data.</text>
</comment>
<dbReference type="Pfam" id="PF23446">
    <property type="entry name" value="LysM1_NFP_LYK"/>
    <property type="match status" value="1"/>
</dbReference>
<evidence type="ECO:0008006" key="7">
    <source>
        <dbReference type="Google" id="ProtNLM"/>
    </source>
</evidence>
<feature type="domain" description="Protein kinase" evidence="3">
    <location>
        <begin position="345"/>
        <end position="601"/>
    </location>
</feature>
<dbReference type="PANTHER" id="PTHR45927">
    <property type="entry name" value="LYSM-DOMAIN RECEPTOR-LIKE KINASE-RELATED"/>
    <property type="match status" value="1"/>
</dbReference>
<keyword evidence="6" id="KW-1185">Reference proteome</keyword>
<evidence type="ECO:0000256" key="1">
    <source>
        <dbReference type="SAM" id="Phobius"/>
    </source>
</evidence>
<dbReference type="InterPro" id="IPR036779">
    <property type="entry name" value="LysM_dom_sf"/>
</dbReference>
<dbReference type="Proteomes" id="UP000289738">
    <property type="component" value="Chromosome B06"/>
</dbReference>
<evidence type="ECO:0000259" key="4">
    <source>
        <dbReference type="PROSITE" id="PS51782"/>
    </source>
</evidence>
<dbReference type="InterPro" id="IPR052611">
    <property type="entry name" value="Plant_RLK_LysM"/>
</dbReference>
<dbReference type="Pfam" id="PF07714">
    <property type="entry name" value="PK_Tyr_Ser-Thr"/>
    <property type="match status" value="1"/>
</dbReference>
<dbReference type="InterPro" id="IPR018392">
    <property type="entry name" value="LysM"/>
</dbReference>
<dbReference type="CDD" id="cd00118">
    <property type="entry name" value="LysM"/>
    <property type="match status" value="1"/>
</dbReference>
<dbReference type="InterPro" id="IPR056563">
    <property type="entry name" value="LysM3_LYK4_5"/>
</dbReference>
<dbReference type="InterPro" id="IPR001245">
    <property type="entry name" value="Ser-Thr/Tyr_kinase_cat_dom"/>
</dbReference>
<dbReference type="InterPro" id="IPR011009">
    <property type="entry name" value="Kinase-like_dom_sf"/>
</dbReference>
<dbReference type="Gramene" id="arahy.Tifrunner.gnm2.ann2.Ah16g536400.1">
    <property type="protein sequence ID" value="arahy.Tifrunner.gnm2.ann2.Ah16g536400.1-CDS"/>
    <property type="gene ID" value="arahy.Tifrunner.gnm2.ann2.Ah16g536400"/>
</dbReference>
<dbReference type="SMART" id="SM00257">
    <property type="entry name" value="LysM"/>
    <property type="match status" value="1"/>
</dbReference>
<proteinExistence type="predicted"/>
<dbReference type="InterPro" id="IPR056561">
    <property type="entry name" value="NFP_LYK_LysM1"/>
</dbReference>
<dbReference type="STRING" id="3818.A0A444YWR3"/>
<evidence type="ECO:0000259" key="3">
    <source>
        <dbReference type="PROSITE" id="PS50011"/>
    </source>
</evidence>
<keyword evidence="1" id="KW-1133">Transmembrane helix</keyword>
<organism evidence="5 6">
    <name type="scientific">Arachis hypogaea</name>
    <name type="common">Peanut</name>
    <dbReference type="NCBI Taxonomy" id="3818"/>
    <lineage>
        <taxon>Eukaryota</taxon>
        <taxon>Viridiplantae</taxon>
        <taxon>Streptophyta</taxon>
        <taxon>Embryophyta</taxon>
        <taxon>Tracheophyta</taxon>
        <taxon>Spermatophyta</taxon>
        <taxon>Magnoliopsida</taxon>
        <taxon>eudicotyledons</taxon>
        <taxon>Gunneridae</taxon>
        <taxon>Pentapetalae</taxon>
        <taxon>rosids</taxon>
        <taxon>fabids</taxon>
        <taxon>Fabales</taxon>
        <taxon>Fabaceae</taxon>
        <taxon>Papilionoideae</taxon>
        <taxon>50 kb inversion clade</taxon>
        <taxon>dalbergioids sensu lato</taxon>
        <taxon>Dalbergieae</taxon>
        <taxon>Pterocarpus clade</taxon>
        <taxon>Arachis</taxon>
    </lineage>
</organism>
<dbReference type="EMBL" id="SDMP01000016">
    <property type="protein sequence ID" value="RYR06324.1"/>
    <property type="molecule type" value="Genomic_DNA"/>
</dbReference>
<dbReference type="GO" id="GO:0005886">
    <property type="term" value="C:plasma membrane"/>
    <property type="evidence" value="ECO:0007669"/>
    <property type="project" value="UniProtKB-ARBA"/>
</dbReference>